<dbReference type="AlphaFoldDB" id="A0A1V6P7H9"/>
<dbReference type="Proteomes" id="UP000191522">
    <property type="component" value="Unassembled WGS sequence"/>
</dbReference>
<gene>
    <name evidence="1" type="ORF">PENDEC_c018G04351</name>
</gene>
<dbReference type="EMBL" id="MDYL01000018">
    <property type="protein sequence ID" value="OQD72914.1"/>
    <property type="molecule type" value="Genomic_DNA"/>
</dbReference>
<proteinExistence type="predicted"/>
<dbReference type="OrthoDB" id="4493718at2759"/>
<comment type="caution">
    <text evidence="1">The sequence shown here is derived from an EMBL/GenBank/DDBJ whole genome shotgun (WGS) entry which is preliminary data.</text>
</comment>
<sequence>MAAREFSLTFETTPAAAVRPNLPFTIPVIVAVRPIGTPKNVQHLVVNASLRDEAGTSPAVGLTGSLTASVTSRAGTATSGYAKFTTLAISQPGKYRLRVMLGAATVNGVVTKEFVDSGVIHVHAAAPAAQRPTPAQVETLRQLTTENLDISAADITAWQSV</sequence>
<evidence type="ECO:0000313" key="2">
    <source>
        <dbReference type="Proteomes" id="UP000191522"/>
    </source>
</evidence>
<keyword evidence="2" id="KW-1185">Reference proteome</keyword>
<evidence type="ECO:0000313" key="1">
    <source>
        <dbReference type="EMBL" id="OQD72914.1"/>
    </source>
</evidence>
<name>A0A1V6P7H9_PENDC</name>
<dbReference type="OMA" id="RTDNAMS"/>
<reference evidence="2" key="1">
    <citation type="journal article" date="2017" name="Nat. Microbiol.">
        <title>Global analysis of biosynthetic gene clusters reveals vast potential of secondary metabolite production in Penicillium species.</title>
        <authorList>
            <person name="Nielsen J.C."/>
            <person name="Grijseels S."/>
            <person name="Prigent S."/>
            <person name="Ji B."/>
            <person name="Dainat J."/>
            <person name="Nielsen K.F."/>
            <person name="Frisvad J.C."/>
            <person name="Workman M."/>
            <person name="Nielsen J."/>
        </authorList>
    </citation>
    <scope>NUCLEOTIDE SEQUENCE [LARGE SCALE GENOMIC DNA]</scope>
    <source>
        <strain evidence="2">IBT 11843</strain>
    </source>
</reference>
<organism evidence="1 2">
    <name type="scientific">Penicillium decumbens</name>
    <dbReference type="NCBI Taxonomy" id="69771"/>
    <lineage>
        <taxon>Eukaryota</taxon>
        <taxon>Fungi</taxon>
        <taxon>Dikarya</taxon>
        <taxon>Ascomycota</taxon>
        <taxon>Pezizomycotina</taxon>
        <taxon>Eurotiomycetes</taxon>
        <taxon>Eurotiomycetidae</taxon>
        <taxon>Eurotiales</taxon>
        <taxon>Aspergillaceae</taxon>
        <taxon>Penicillium</taxon>
    </lineage>
</organism>
<accession>A0A1V6P7H9</accession>
<evidence type="ECO:0008006" key="3">
    <source>
        <dbReference type="Google" id="ProtNLM"/>
    </source>
</evidence>
<protein>
    <recommendedName>
        <fullName evidence="3">Velvet domain-containing protein</fullName>
    </recommendedName>
</protein>